<dbReference type="PANTHER" id="PTHR22674:SF6">
    <property type="entry name" value="NTPASE KAP FAMILY P-LOOP DOMAIN-CONTAINING PROTEIN 1"/>
    <property type="match status" value="1"/>
</dbReference>
<evidence type="ECO:0000313" key="3">
    <source>
        <dbReference type="EMBL" id="VFK47730.1"/>
    </source>
</evidence>
<evidence type="ECO:0000313" key="2">
    <source>
        <dbReference type="EMBL" id="VFK41826.1"/>
    </source>
</evidence>
<dbReference type="Pfam" id="PF07693">
    <property type="entry name" value="KAP_NTPase"/>
    <property type="match status" value="1"/>
</dbReference>
<protein>
    <submittedName>
        <fullName evidence="3">KAP family P-loop domain-containing protein</fullName>
    </submittedName>
</protein>
<dbReference type="PANTHER" id="PTHR22674">
    <property type="entry name" value="NTPASE, KAP FAMILY P-LOOP DOMAIN-CONTAINING 1"/>
    <property type="match status" value="1"/>
</dbReference>
<proteinExistence type="predicted"/>
<reference evidence="3" key="1">
    <citation type="submission" date="2019-02" db="EMBL/GenBank/DDBJ databases">
        <authorList>
            <person name="Gruber-Vodicka R. H."/>
            <person name="Seah K. B. B."/>
        </authorList>
    </citation>
    <scope>NUCLEOTIDE SEQUENCE</scope>
    <source>
        <strain evidence="3">BECK_S1320</strain>
        <strain evidence="2">BECK_S1321</strain>
    </source>
</reference>
<organism evidence="3">
    <name type="scientific">Candidatus Kentrum sp. SD</name>
    <dbReference type="NCBI Taxonomy" id="2126332"/>
    <lineage>
        <taxon>Bacteria</taxon>
        <taxon>Pseudomonadati</taxon>
        <taxon>Pseudomonadota</taxon>
        <taxon>Gammaproteobacteria</taxon>
        <taxon>Candidatus Kentrum</taxon>
    </lineage>
</organism>
<dbReference type="SUPFAM" id="SSF52540">
    <property type="entry name" value="P-loop containing nucleoside triphosphate hydrolases"/>
    <property type="match status" value="1"/>
</dbReference>
<name>A0A450Z1Q9_9GAMM</name>
<gene>
    <name evidence="3" type="ORF">BECKSD772E_GA0070983_11045</name>
    <name evidence="2" type="ORF">BECKSD772F_GA0070984_11065</name>
</gene>
<sequence>MFAAEIEKTTLPGNPPRRGVMFGIYAMPSKSPSNPPPDNHHEETPIYRNDLWTLDDDFALGRAGDQVARMALEVEPPFTLGVTGKWGAGKTSVMRRAFATLGGQPIRQERALTEPGEEGRSEEWENLACANEQRKSQLGWPDKYFDAAGGVFCVWFSPWQHQNEENPLIPLLREIQAQFQAQLKDRFDWWQKLPEKSKNSREKAWGQCRSAGFAGIKLLEHAIDATLSLAAGRSVFAMRGASDAVRQGWQEGKNKDKDNRLLEPGDGQRFHLLFEDAINQVLDALLGFPRENPGNKKKKDSPEDALPRLILFIDDLDRCEESTIVRLLEGIKLYLASRRCVFVLGIDDGAVLDTLTRYWQGRSQDSNREYLEKLFQAVLAVPLPSTARVREAIAEQLRSHQIPDAERLAKDIEQLLEPNPRKIKNFVNGFCATWRLHDIKAWLQEKAGSKVSHSGAFSPEEEGERAVRRFLIFHYLRLYHRPIWRLLERQPWSLVILRAVIGGGSDIESSLLPEGIDSDQQRLLGEFYFRAFSHVLAHPAGENNLDEEREKGKIWHGSESLDEAVKQFQDRQDRKRSDEYLCRLFLELISEEEHELDKRYLCLDVDGAS</sequence>
<dbReference type="EMBL" id="CAADFU010000104">
    <property type="protein sequence ID" value="VFK47730.1"/>
    <property type="molecule type" value="Genomic_DNA"/>
</dbReference>
<dbReference type="EMBL" id="CAADFR010000106">
    <property type="protein sequence ID" value="VFK41826.1"/>
    <property type="molecule type" value="Genomic_DNA"/>
</dbReference>
<dbReference type="InterPro" id="IPR052754">
    <property type="entry name" value="NTPase_KAP_P-loop"/>
</dbReference>
<accession>A0A450Z1Q9</accession>
<feature type="domain" description="KAP NTPase" evidence="1">
    <location>
        <begin position="73"/>
        <end position="431"/>
    </location>
</feature>
<evidence type="ECO:0000259" key="1">
    <source>
        <dbReference type="Pfam" id="PF07693"/>
    </source>
</evidence>
<dbReference type="AlphaFoldDB" id="A0A450Z1Q9"/>
<dbReference type="InterPro" id="IPR011646">
    <property type="entry name" value="KAP_P-loop"/>
</dbReference>
<dbReference type="InterPro" id="IPR027417">
    <property type="entry name" value="P-loop_NTPase"/>
</dbReference>